<name>A0A1I7YBW8_9BILA</name>
<keyword evidence="5 11" id="KW-0862">Zinc</keyword>
<keyword evidence="15" id="KW-1185">Reference proteome</keyword>
<keyword evidence="7 11" id="KW-0238">DNA-binding</keyword>
<evidence type="ECO:0000256" key="6">
    <source>
        <dbReference type="ARBA" id="ARBA00023015"/>
    </source>
</evidence>
<keyword evidence="6 11" id="KW-0805">Transcription regulation</keyword>
<evidence type="ECO:0000256" key="11">
    <source>
        <dbReference type="RuleBase" id="RU004334"/>
    </source>
</evidence>
<feature type="domain" description="NR LBD" evidence="14">
    <location>
        <begin position="255"/>
        <end position="501"/>
    </location>
</feature>
<keyword evidence="8 11" id="KW-0804">Transcription</keyword>
<evidence type="ECO:0000256" key="3">
    <source>
        <dbReference type="ARBA" id="ARBA00022723"/>
    </source>
</evidence>
<dbReference type="PANTHER" id="PTHR46011">
    <property type="entry name" value="NUCLEAR HORMONE RECEPTOR FAMILY MEMBER NHR-86-RELATED"/>
    <property type="match status" value="1"/>
</dbReference>
<dbReference type="InterPro" id="IPR049636">
    <property type="entry name" value="HNF4-like_DBD"/>
</dbReference>
<dbReference type="InterPro" id="IPR001628">
    <property type="entry name" value="Znf_hrmn_rcpt"/>
</dbReference>
<keyword evidence="9 11" id="KW-0675">Receptor</keyword>
<protein>
    <submittedName>
        <fullName evidence="16">Nuclear Hormone Receptor family</fullName>
    </submittedName>
</protein>
<proteinExistence type="inferred from homology"/>
<dbReference type="SUPFAM" id="SSF57716">
    <property type="entry name" value="Glucocorticoid receptor-like (DNA-binding domain)"/>
    <property type="match status" value="1"/>
</dbReference>
<dbReference type="Proteomes" id="UP000095287">
    <property type="component" value="Unplaced"/>
</dbReference>
<dbReference type="PROSITE" id="PS51030">
    <property type="entry name" value="NUCLEAR_REC_DBD_2"/>
    <property type="match status" value="1"/>
</dbReference>
<dbReference type="GO" id="GO:0000978">
    <property type="term" value="F:RNA polymerase II cis-regulatory region sequence-specific DNA binding"/>
    <property type="evidence" value="ECO:0007669"/>
    <property type="project" value="InterPro"/>
</dbReference>
<reference evidence="16" key="1">
    <citation type="submission" date="2016-11" db="UniProtKB">
        <authorList>
            <consortium name="WormBaseParasite"/>
        </authorList>
    </citation>
    <scope>IDENTIFICATION</scope>
</reference>
<comment type="similarity">
    <text evidence="2 11">Belongs to the nuclear hormone receptor family.</text>
</comment>
<evidence type="ECO:0000259" key="14">
    <source>
        <dbReference type="PROSITE" id="PS51843"/>
    </source>
</evidence>
<feature type="domain" description="Nuclear receptor" evidence="13">
    <location>
        <begin position="88"/>
        <end position="165"/>
    </location>
</feature>
<dbReference type="Gene3D" id="1.10.565.10">
    <property type="entry name" value="Retinoid X Receptor"/>
    <property type="match status" value="1"/>
</dbReference>
<dbReference type="Pfam" id="PF00104">
    <property type="entry name" value="Hormone_recep"/>
    <property type="match status" value="1"/>
</dbReference>
<dbReference type="PRINTS" id="PR00047">
    <property type="entry name" value="STROIDFINGER"/>
</dbReference>
<dbReference type="PANTHER" id="PTHR46011:SF16">
    <property type="entry name" value="NUCLEAR HORMONE RECEPTOR FAMILY MEMBER NHR-66"/>
    <property type="match status" value="1"/>
</dbReference>
<evidence type="ECO:0000256" key="5">
    <source>
        <dbReference type="ARBA" id="ARBA00022833"/>
    </source>
</evidence>
<keyword evidence="10 11" id="KW-0539">Nucleus</keyword>
<dbReference type="WBParaSite" id="L893_g14553.t1">
    <property type="protein sequence ID" value="L893_g14553.t1"/>
    <property type="gene ID" value="L893_g14553"/>
</dbReference>
<evidence type="ECO:0000313" key="15">
    <source>
        <dbReference type="Proteomes" id="UP000095287"/>
    </source>
</evidence>
<dbReference type="AlphaFoldDB" id="A0A1I7YBW8"/>
<dbReference type="GO" id="GO:0008270">
    <property type="term" value="F:zinc ion binding"/>
    <property type="evidence" value="ECO:0007669"/>
    <property type="project" value="UniProtKB-KW"/>
</dbReference>
<feature type="region of interest" description="Disordered" evidence="12">
    <location>
        <begin position="193"/>
        <end position="213"/>
    </location>
</feature>
<dbReference type="SMART" id="SM00430">
    <property type="entry name" value="HOLI"/>
    <property type="match status" value="1"/>
</dbReference>
<evidence type="ECO:0000256" key="10">
    <source>
        <dbReference type="ARBA" id="ARBA00023242"/>
    </source>
</evidence>
<evidence type="ECO:0000256" key="8">
    <source>
        <dbReference type="ARBA" id="ARBA00023163"/>
    </source>
</evidence>
<accession>A0A1I7YBW8</accession>
<dbReference type="SUPFAM" id="SSF48508">
    <property type="entry name" value="Nuclear receptor ligand-binding domain"/>
    <property type="match status" value="1"/>
</dbReference>
<evidence type="ECO:0000256" key="9">
    <source>
        <dbReference type="ARBA" id="ARBA00023170"/>
    </source>
</evidence>
<dbReference type="PROSITE" id="PS00031">
    <property type="entry name" value="NUCLEAR_REC_DBD_1"/>
    <property type="match status" value="1"/>
</dbReference>
<dbReference type="Gene3D" id="3.30.50.10">
    <property type="entry name" value="Erythroid Transcription Factor GATA-1, subunit A"/>
    <property type="match status" value="1"/>
</dbReference>
<dbReference type="PROSITE" id="PS51843">
    <property type="entry name" value="NR_LBD"/>
    <property type="match status" value="1"/>
</dbReference>
<evidence type="ECO:0000256" key="2">
    <source>
        <dbReference type="ARBA" id="ARBA00005993"/>
    </source>
</evidence>
<comment type="subcellular location">
    <subcellularLocation>
        <location evidence="1 11">Nucleus</location>
    </subcellularLocation>
</comment>
<dbReference type="InterPro" id="IPR000536">
    <property type="entry name" value="Nucl_hrmn_rcpt_lig-bd"/>
</dbReference>
<sequence>MMVSPLSVMPCTSQQVALILSTAQAVAHHRGDYLKMEPLSNSSESVCSVESTSPPAQVAPVVDRPSTSTASVPMISPAMDAAAHMMPVPLCSICGADSTGIHFGVEACAACSAFFRRTVVLSKNYICTKGGNCSVTKDAPGSQKCRACRFQKCNAVGMDRSATYSCNDNSEFAAVQHRRDAIGRYSTLVKRESTSPSGGVFSDPSLTPPSPKSPRHAFHYPVLDEVLYRYKVLNQRRKLFYCTNSLGNVFDEHYELVKLLLLFVDNNICGVQQPNELTDFGECMYQLWRIEPRLCIDFICSNRHLAKLPPLDKVTLFKNFVLMFPAVEEPFMTWTSGGIEKDWWMMPNRTYIVFERADHYFTQPTMKALNLDKSTAVKLFIPSFQHAIDLVGRHMAAMNMTETEMVALSALLLFDPTCSGISQIARDILQKLRDQLFKDLINYYENEDVNVDDPETRLGNIILLISGVKLHALKTKENMQMLKIFDLVPRDKVFDEIVGIV</sequence>
<organism evidence="15 16">
    <name type="scientific">Steinernema glaseri</name>
    <dbReference type="NCBI Taxonomy" id="37863"/>
    <lineage>
        <taxon>Eukaryota</taxon>
        <taxon>Metazoa</taxon>
        <taxon>Ecdysozoa</taxon>
        <taxon>Nematoda</taxon>
        <taxon>Chromadorea</taxon>
        <taxon>Rhabditida</taxon>
        <taxon>Tylenchina</taxon>
        <taxon>Panagrolaimomorpha</taxon>
        <taxon>Strongyloidoidea</taxon>
        <taxon>Steinernematidae</taxon>
        <taxon>Steinernema</taxon>
    </lineage>
</organism>
<dbReference type="Pfam" id="PF00105">
    <property type="entry name" value="zf-C4"/>
    <property type="match status" value="1"/>
</dbReference>
<evidence type="ECO:0000259" key="13">
    <source>
        <dbReference type="PROSITE" id="PS51030"/>
    </source>
</evidence>
<dbReference type="GO" id="GO:0003700">
    <property type="term" value="F:DNA-binding transcription factor activity"/>
    <property type="evidence" value="ECO:0007669"/>
    <property type="project" value="InterPro"/>
</dbReference>
<evidence type="ECO:0000256" key="4">
    <source>
        <dbReference type="ARBA" id="ARBA00022771"/>
    </source>
</evidence>
<dbReference type="SMART" id="SM00399">
    <property type="entry name" value="ZnF_C4"/>
    <property type="match status" value="1"/>
</dbReference>
<evidence type="ECO:0000256" key="1">
    <source>
        <dbReference type="ARBA" id="ARBA00004123"/>
    </source>
</evidence>
<keyword evidence="4 11" id="KW-0863">Zinc-finger</keyword>
<evidence type="ECO:0000313" key="16">
    <source>
        <dbReference type="WBParaSite" id="L893_g14553.t1"/>
    </source>
</evidence>
<dbReference type="InterPro" id="IPR013088">
    <property type="entry name" value="Znf_NHR/GATA"/>
</dbReference>
<evidence type="ECO:0000256" key="12">
    <source>
        <dbReference type="SAM" id="MobiDB-lite"/>
    </source>
</evidence>
<dbReference type="GO" id="GO:0005634">
    <property type="term" value="C:nucleus"/>
    <property type="evidence" value="ECO:0007669"/>
    <property type="project" value="UniProtKB-SubCell"/>
</dbReference>
<keyword evidence="3 11" id="KW-0479">Metal-binding</keyword>
<dbReference type="InterPro" id="IPR035500">
    <property type="entry name" value="NHR-like_dom_sf"/>
</dbReference>
<evidence type="ECO:0000256" key="7">
    <source>
        <dbReference type="ARBA" id="ARBA00023125"/>
    </source>
</evidence>
<dbReference type="CDD" id="cd06960">
    <property type="entry name" value="NR_DBD_HNF4A"/>
    <property type="match status" value="1"/>
</dbReference>